<feature type="transmembrane region" description="Helical" evidence="1">
    <location>
        <begin position="7"/>
        <end position="23"/>
    </location>
</feature>
<dbReference type="EMBL" id="CP046314">
    <property type="protein sequence ID" value="QGS08375.1"/>
    <property type="molecule type" value="Genomic_DNA"/>
</dbReference>
<keyword evidence="1" id="KW-0812">Transmembrane</keyword>
<sequence length="125" mass="15083">MKKSKYLFGFYIVFITMLGVYAYTLIPLFYYLSLPAYIGVGFWFYFREKEKLEIKTTRILTLLKFECTTHWLFVLVLLLFVYISQLSNGISYYPLLYLIVAILLILYLLARYKRSRLTRQLLRKN</sequence>
<feature type="transmembrane region" description="Helical" evidence="1">
    <location>
        <begin position="67"/>
        <end position="84"/>
    </location>
</feature>
<evidence type="ECO:0000256" key="1">
    <source>
        <dbReference type="SAM" id="Phobius"/>
    </source>
</evidence>
<gene>
    <name evidence="2" type="ORF">FOC49_00020</name>
</gene>
<reference evidence="2 3" key="1">
    <citation type="submission" date="2019-11" db="EMBL/GenBank/DDBJ databases">
        <title>FDA dAtabase for Regulatory Grade micrObial Sequences (FDA-ARGOS): Supporting development and validation of Infectious Disease Dx tests.</title>
        <authorList>
            <person name="Turner S."/>
            <person name="Byrd R."/>
            <person name="Tallon L."/>
            <person name="Sadzewicz L."/>
            <person name="Vavikolanu K."/>
            <person name="Mehta A."/>
            <person name="Aluvathingal J."/>
            <person name="Nadendla S."/>
            <person name="Myers T."/>
            <person name="Yan Y."/>
            <person name="Sichtig H."/>
        </authorList>
    </citation>
    <scope>NUCLEOTIDE SEQUENCE [LARGE SCALE GENOMIC DNA]</scope>
    <source>
        <strain evidence="2 3">FDAARGOS_741</strain>
    </source>
</reference>
<evidence type="ECO:0000313" key="2">
    <source>
        <dbReference type="EMBL" id="QGS08375.1"/>
    </source>
</evidence>
<protein>
    <submittedName>
        <fullName evidence="2">Uncharacterized protein</fullName>
    </submittedName>
</protein>
<dbReference type="AlphaFoldDB" id="A0AAP9HB43"/>
<proteinExistence type="predicted"/>
<keyword evidence="3" id="KW-1185">Reference proteome</keyword>
<dbReference type="RefSeq" id="WP_004632780.1">
    <property type="nucleotide sequence ID" value="NZ_CP046314.1"/>
</dbReference>
<accession>A0AAP9HB43</accession>
<dbReference type="Proteomes" id="UP000425411">
    <property type="component" value="Chromosome"/>
</dbReference>
<evidence type="ECO:0000313" key="3">
    <source>
        <dbReference type="Proteomes" id="UP000425411"/>
    </source>
</evidence>
<feature type="transmembrane region" description="Helical" evidence="1">
    <location>
        <begin position="29"/>
        <end position="46"/>
    </location>
</feature>
<name>A0AAP9HB43_9BACL</name>
<organism evidence="2 3">
    <name type="scientific">Gemella morbillorum</name>
    <dbReference type="NCBI Taxonomy" id="29391"/>
    <lineage>
        <taxon>Bacteria</taxon>
        <taxon>Bacillati</taxon>
        <taxon>Bacillota</taxon>
        <taxon>Bacilli</taxon>
        <taxon>Bacillales</taxon>
        <taxon>Gemellaceae</taxon>
        <taxon>Gemella</taxon>
    </lineage>
</organism>
<keyword evidence="1" id="KW-1133">Transmembrane helix</keyword>
<feature type="transmembrane region" description="Helical" evidence="1">
    <location>
        <begin position="90"/>
        <end position="110"/>
    </location>
</feature>
<keyword evidence="1" id="KW-0472">Membrane</keyword>